<sequence>MARASSDAQAALCLVALLAMSSLLSCQAAGRNIGTTGADPTTNCIHALGCAPPPPPGKPDIDIFCRAYCYQRGYDLLKSYCKPDGGGTCCCVKP</sequence>
<dbReference type="Gramene" id="TraesCS6D02G097700.1">
    <property type="protein sequence ID" value="TraesCS6D02G097700.1"/>
    <property type="gene ID" value="TraesCS6D02G097700"/>
</dbReference>
<dbReference type="Proteomes" id="UP000019116">
    <property type="component" value="Chromosome 6D"/>
</dbReference>
<dbReference type="Gramene" id="TraesLDM6D03G03677860.1">
    <property type="protein sequence ID" value="TraesLDM6D03G03677860.1"/>
    <property type="gene ID" value="TraesLDM6D03G03677860"/>
</dbReference>
<dbReference type="Gramene" id="TraesJAG6D03G03657370.1">
    <property type="protein sequence ID" value="TraesJAG6D03G03657370.1"/>
    <property type="gene ID" value="TraesJAG6D03G03657370"/>
</dbReference>
<reference evidence="2" key="2">
    <citation type="submission" date="2018-10" db="UniProtKB">
        <authorList>
            <consortium name="EnsemblPlants"/>
        </authorList>
    </citation>
    <scope>IDENTIFICATION</scope>
</reference>
<dbReference type="Gramene" id="TraesPARA_EIv1.0_2197220.1">
    <property type="protein sequence ID" value="TraesPARA_EIv1.0_2197220.1.CDS"/>
    <property type="gene ID" value="TraesPARA_EIv1.0_2197220"/>
</dbReference>
<dbReference type="Gramene" id="TraesCLE_scaffold_104156_01G000100.1">
    <property type="protein sequence ID" value="TraesCLE_scaffold_104156_01G000100.1"/>
    <property type="gene ID" value="TraesCLE_scaffold_104156_01G000100"/>
</dbReference>
<dbReference type="AlphaFoldDB" id="A0A3B6QD87"/>
<dbReference type="Gramene" id="TraesLAC6D03G03624600.1">
    <property type="protein sequence ID" value="TraesLAC6D03G03624600.1"/>
    <property type="gene ID" value="TraesLAC6D03G03624600"/>
</dbReference>
<dbReference type="Gramene" id="TraesSTA6D03G03668040.1">
    <property type="protein sequence ID" value="TraesSTA6D03G03668040.1"/>
    <property type="gene ID" value="TraesSTA6D03G03668040"/>
</dbReference>
<feature type="signal peptide" evidence="1">
    <location>
        <begin position="1"/>
        <end position="28"/>
    </location>
</feature>
<dbReference type="EnsemblPlants" id="TraesCS6D02G097700.1">
    <property type="protein sequence ID" value="TraesCS6D02G097700.1"/>
    <property type="gene ID" value="TraesCS6D02G097700"/>
</dbReference>
<dbReference type="PROSITE" id="PS51257">
    <property type="entry name" value="PROKAR_LIPOPROTEIN"/>
    <property type="match status" value="1"/>
</dbReference>
<dbReference type="Gramene" id="TraesSYM6D03G03621020.1">
    <property type="protein sequence ID" value="TraesSYM6D03G03621020.1"/>
    <property type="gene ID" value="TraesSYM6D03G03621020"/>
</dbReference>
<feature type="chain" id="PRO_5043179400" evidence="1">
    <location>
        <begin position="29"/>
        <end position="94"/>
    </location>
</feature>
<evidence type="ECO:0000313" key="3">
    <source>
        <dbReference type="Proteomes" id="UP000019116"/>
    </source>
</evidence>
<organism evidence="2">
    <name type="scientific">Triticum aestivum</name>
    <name type="common">Wheat</name>
    <dbReference type="NCBI Taxonomy" id="4565"/>
    <lineage>
        <taxon>Eukaryota</taxon>
        <taxon>Viridiplantae</taxon>
        <taxon>Streptophyta</taxon>
        <taxon>Embryophyta</taxon>
        <taxon>Tracheophyta</taxon>
        <taxon>Spermatophyta</taxon>
        <taxon>Magnoliopsida</taxon>
        <taxon>Liliopsida</taxon>
        <taxon>Poales</taxon>
        <taxon>Poaceae</taxon>
        <taxon>BOP clade</taxon>
        <taxon>Pooideae</taxon>
        <taxon>Triticodae</taxon>
        <taxon>Triticeae</taxon>
        <taxon>Triticinae</taxon>
        <taxon>Triticum</taxon>
    </lineage>
</organism>
<dbReference type="Gramene" id="TraesCAD_scaffold_106510_01G000100.1">
    <property type="protein sequence ID" value="TraesCAD_scaffold_106510_01G000100.1"/>
    <property type="gene ID" value="TraesCAD_scaffold_106510_01G000100"/>
</dbReference>
<dbReference type="Gramene" id="TraesJUL6D03G03707060.1">
    <property type="protein sequence ID" value="TraesJUL6D03G03707060.1"/>
    <property type="gene ID" value="TraesJUL6D03G03707060"/>
</dbReference>
<evidence type="ECO:0000313" key="2">
    <source>
        <dbReference type="EnsemblPlants" id="TraesCS6D02G097700.1"/>
    </source>
</evidence>
<reference evidence="2" key="1">
    <citation type="submission" date="2018-08" db="EMBL/GenBank/DDBJ databases">
        <authorList>
            <person name="Rossello M."/>
        </authorList>
    </citation>
    <scope>NUCLEOTIDE SEQUENCE [LARGE SCALE GENOMIC DNA]</scope>
    <source>
        <strain evidence="2">cv. Chinese Spring</strain>
    </source>
</reference>
<dbReference type="Gramene" id="TraesARI6D03G03638220.1">
    <property type="protein sequence ID" value="TraesARI6D03G03638220.1"/>
    <property type="gene ID" value="TraesARI6D03G03638220"/>
</dbReference>
<keyword evidence="3" id="KW-1185">Reference proteome</keyword>
<dbReference type="Gramene" id="TraesWEE_scaffold_091237_01G000100.1">
    <property type="protein sequence ID" value="TraesWEE_scaffold_091237_01G000100.1"/>
    <property type="gene ID" value="TraesWEE_scaffold_091237_01G000100"/>
</dbReference>
<dbReference type="Gramene" id="TraesNOR6D03G03714590.1">
    <property type="protein sequence ID" value="TraesNOR6D03G03714590.1"/>
    <property type="gene ID" value="TraesNOR6D03G03714590"/>
</dbReference>
<accession>A0A3B6QD87</accession>
<keyword evidence="1" id="KW-0732">Signal</keyword>
<proteinExistence type="predicted"/>
<dbReference type="Gramene" id="TraesCS6D03G0211500.1">
    <property type="protein sequence ID" value="TraesCS6D03G0211500.1.CDS"/>
    <property type="gene ID" value="TraesCS6D03G0211500"/>
</dbReference>
<name>A0A3B6QD87_WHEAT</name>
<evidence type="ECO:0000256" key="1">
    <source>
        <dbReference type="SAM" id="SignalP"/>
    </source>
</evidence>
<dbReference type="Gramene" id="TraesROB_scaffold_088443_01G000100.1">
    <property type="protein sequence ID" value="TraesROB_scaffold_088443_01G000100.1"/>
    <property type="gene ID" value="TraesROB_scaffold_088443_01G000100"/>
</dbReference>
<dbReference type="Gramene" id="TraesMAC6D03G03672720.1">
    <property type="protein sequence ID" value="TraesMAC6D03G03672720.1"/>
    <property type="gene ID" value="TraesMAC6D03G03672720"/>
</dbReference>
<protein>
    <submittedName>
        <fullName evidence="2">Uncharacterized protein</fullName>
    </submittedName>
</protein>